<accession>A0AAV5AJ99</accession>
<name>A0AAV5AJ99_9AGAM</name>
<dbReference type="GO" id="GO:0009116">
    <property type="term" value="P:nucleoside metabolic process"/>
    <property type="evidence" value="ECO:0007669"/>
    <property type="project" value="InterPro"/>
</dbReference>
<evidence type="ECO:0000313" key="2">
    <source>
        <dbReference type="Proteomes" id="UP001050691"/>
    </source>
</evidence>
<dbReference type="GO" id="GO:0003824">
    <property type="term" value="F:catalytic activity"/>
    <property type="evidence" value="ECO:0007669"/>
    <property type="project" value="InterPro"/>
</dbReference>
<dbReference type="Gene3D" id="3.40.50.1580">
    <property type="entry name" value="Nucleoside phosphorylase domain"/>
    <property type="match status" value="1"/>
</dbReference>
<protein>
    <submittedName>
        <fullName evidence="1">Uncharacterized protein</fullName>
    </submittedName>
</protein>
<dbReference type="EMBL" id="BPWL01000010">
    <property type="protein sequence ID" value="GJJ14716.1"/>
    <property type="molecule type" value="Genomic_DNA"/>
</dbReference>
<sequence length="189" mass="21483">MVKLGVKRIYVSKLDRKFKGMTTLIVIQSFRCSKPNLDINTSKSYDDGTFLTSSPHNLGLPYHFSTRIRVLFENLSLWPLMDFTCSMIPSQREYIYAWVAVPSYKNPVEGPLLHLAACDSMIPGVVATKEMDLEVAVLSLVTHKDKVVIPVNGKYDSVSEEFGAKVRESSMHHRTVYWVQVKKPVMQVK</sequence>
<gene>
    <name evidence="1" type="ORF">Clacol_008983</name>
</gene>
<comment type="caution">
    <text evidence="1">The sequence shown here is derived from an EMBL/GenBank/DDBJ whole genome shotgun (WGS) entry which is preliminary data.</text>
</comment>
<dbReference type="AlphaFoldDB" id="A0AAV5AJ99"/>
<dbReference type="InterPro" id="IPR035994">
    <property type="entry name" value="Nucleoside_phosphorylase_sf"/>
</dbReference>
<reference evidence="1" key="1">
    <citation type="submission" date="2021-10" db="EMBL/GenBank/DDBJ databases">
        <title>De novo Genome Assembly of Clathrus columnatus (Basidiomycota, Fungi) Using Illumina and Nanopore Sequence Data.</title>
        <authorList>
            <person name="Ogiso-Tanaka E."/>
            <person name="Itagaki H."/>
            <person name="Hosoya T."/>
            <person name="Hosaka K."/>
        </authorList>
    </citation>
    <scope>NUCLEOTIDE SEQUENCE</scope>
    <source>
        <strain evidence="1">MO-923</strain>
    </source>
</reference>
<proteinExistence type="predicted"/>
<dbReference type="Proteomes" id="UP001050691">
    <property type="component" value="Unassembled WGS sequence"/>
</dbReference>
<keyword evidence="2" id="KW-1185">Reference proteome</keyword>
<organism evidence="1 2">
    <name type="scientific">Clathrus columnatus</name>
    <dbReference type="NCBI Taxonomy" id="1419009"/>
    <lineage>
        <taxon>Eukaryota</taxon>
        <taxon>Fungi</taxon>
        <taxon>Dikarya</taxon>
        <taxon>Basidiomycota</taxon>
        <taxon>Agaricomycotina</taxon>
        <taxon>Agaricomycetes</taxon>
        <taxon>Phallomycetidae</taxon>
        <taxon>Phallales</taxon>
        <taxon>Clathraceae</taxon>
        <taxon>Clathrus</taxon>
    </lineage>
</organism>
<evidence type="ECO:0000313" key="1">
    <source>
        <dbReference type="EMBL" id="GJJ14716.1"/>
    </source>
</evidence>